<proteinExistence type="predicted"/>
<organism evidence="2 3">
    <name type="scientific">Streblomastix strix</name>
    <dbReference type="NCBI Taxonomy" id="222440"/>
    <lineage>
        <taxon>Eukaryota</taxon>
        <taxon>Metamonada</taxon>
        <taxon>Preaxostyla</taxon>
        <taxon>Oxymonadida</taxon>
        <taxon>Streblomastigidae</taxon>
        <taxon>Streblomastix</taxon>
    </lineage>
</organism>
<protein>
    <submittedName>
        <fullName evidence="2">Uncharacterized protein</fullName>
    </submittedName>
</protein>
<gene>
    <name evidence="2" type="ORF">EZS28_001854</name>
</gene>
<sequence>MFVYAGDAEYNYEDESGRGRRGRRPGSMNMNMNMNLMNTPEKQEYGRQGLILRNGYIPQYGIYPIDQIVTIVIVEREVKVQDEEQVLIRVEVGIVINLYFR</sequence>
<evidence type="ECO:0000313" key="2">
    <source>
        <dbReference type="EMBL" id="KAA6402622.1"/>
    </source>
</evidence>
<feature type="region of interest" description="Disordered" evidence="1">
    <location>
        <begin position="13"/>
        <end position="34"/>
    </location>
</feature>
<reference evidence="2 3" key="1">
    <citation type="submission" date="2019-03" db="EMBL/GenBank/DDBJ databases">
        <title>Single cell metagenomics reveals metabolic interactions within the superorganism composed of flagellate Streblomastix strix and complex community of Bacteroidetes bacteria on its surface.</title>
        <authorList>
            <person name="Treitli S.C."/>
            <person name="Kolisko M."/>
            <person name="Husnik F."/>
            <person name="Keeling P."/>
            <person name="Hampl V."/>
        </authorList>
    </citation>
    <scope>NUCLEOTIDE SEQUENCE [LARGE SCALE GENOMIC DNA]</scope>
    <source>
        <strain evidence="2">ST1C</strain>
    </source>
</reference>
<evidence type="ECO:0000256" key="1">
    <source>
        <dbReference type="SAM" id="MobiDB-lite"/>
    </source>
</evidence>
<name>A0A5J4X6W8_9EUKA</name>
<accession>A0A5J4X6W8</accession>
<dbReference type="AlphaFoldDB" id="A0A5J4X6W8"/>
<dbReference type="EMBL" id="SNRW01000209">
    <property type="protein sequence ID" value="KAA6402622.1"/>
    <property type="molecule type" value="Genomic_DNA"/>
</dbReference>
<feature type="compositionally biased region" description="Low complexity" evidence="1">
    <location>
        <begin position="25"/>
        <end position="34"/>
    </location>
</feature>
<comment type="caution">
    <text evidence="2">The sequence shown here is derived from an EMBL/GenBank/DDBJ whole genome shotgun (WGS) entry which is preliminary data.</text>
</comment>
<evidence type="ECO:0000313" key="3">
    <source>
        <dbReference type="Proteomes" id="UP000324800"/>
    </source>
</evidence>
<dbReference type="Proteomes" id="UP000324800">
    <property type="component" value="Unassembled WGS sequence"/>
</dbReference>